<feature type="region of interest" description="Disordered" evidence="1">
    <location>
        <begin position="1"/>
        <end position="20"/>
    </location>
</feature>
<dbReference type="OrthoDB" id="340681at2759"/>
<feature type="region of interest" description="Disordered" evidence="1">
    <location>
        <begin position="296"/>
        <end position="321"/>
    </location>
</feature>
<feature type="region of interest" description="Disordered" evidence="1">
    <location>
        <begin position="44"/>
        <end position="132"/>
    </location>
</feature>
<dbReference type="PANTHER" id="PTHR12069:SF0">
    <property type="entry name" value="DNA-DIRECTED RNA POLYMERASE III SUBUNIT RPC5"/>
    <property type="match status" value="1"/>
</dbReference>
<feature type="compositionally biased region" description="Basic and acidic residues" evidence="1">
    <location>
        <begin position="107"/>
        <end position="124"/>
    </location>
</feature>
<feature type="region of interest" description="Disordered" evidence="1">
    <location>
        <begin position="545"/>
        <end position="579"/>
    </location>
</feature>
<name>A0A9Q0G298_9ROSI</name>
<dbReference type="EMBL" id="JAKUCV010002937">
    <property type="protein sequence ID" value="KAJ4840832.1"/>
    <property type="molecule type" value="Genomic_DNA"/>
</dbReference>
<evidence type="ECO:0000313" key="3">
    <source>
        <dbReference type="Proteomes" id="UP001141552"/>
    </source>
</evidence>
<reference evidence="2" key="1">
    <citation type="submission" date="2022-02" db="EMBL/GenBank/DDBJ databases">
        <authorList>
            <person name="Henning P.M."/>
            <person name="McCubbin A.G."/>
            <person name="Shore J.S."/>
        </authorList>
    </citation>
    <scope>NUCLEOTIDE SEQUENCE</scope>
    <source>
        <strain evidence="2">F60SS</strain>
        <tissue evidence="2">Leaves</tissue>
    </source>
</reference>
<feature type="non-terminal residue" evidence="2">
    <location>
        <position position="734"/>
    </location>
</feature>
<sequence>KPENPKPQKKSPHFLSLSSPAANLLETPPLAAEQLYLSLPQAPQPLTMDLDDLDDLGAPKPAPSRVSKFAPRSAKFKPQPKQETSAKPEPPAEVKIPKPEPGTAQASEKKEEEVDVKPNIDDMLKPGPSGSDGAVKMEIDGERDGAADVAVEEEDVVVREIDVYFTRSIGDGAQLYVMQYPLRPCWRPYELDERCKEVRLMPGNGNLEMDLSIDDSTNWDADFGNRLKMTKQVLSSSGTLPRAAGYCVGVLTRNKLYMNPVDAVVQIRPSLEHLKSGGSKRRSTFTSDAEVAIKLENSNGGKPVGPSKKQNKRMEPGNEQEANLEETWLPLKFHGSKSDLSFRYLQKMLAEGSSSIEFAMNPYDYMSSLCPGASNNNSKNTGLSKRDLLKLPLEERLKKLFEVQPVYRLSALKHHTSEYPIELVLEKLQQLARLVQGLWVLQSDLIPDLGMSKVVARDNVLLLFSKSAVISLSQINHRLRKDMISFLNVYAVERPSLKDWKFKEQTDASFFKLYPDIVKKQEESWAEVEKNIAVVLARFDSKPGMKKQITKPPTNPVKPLNSDKSAMKSASVGVSQRTMTNETREALRKALPKVFSNHKVCSFQLICRSLRELALSLNGLPKADPRLSITAAFGADAPPEELQEVIDEVAIKIHGFYVLKSSPEHPEYDPLRKVVIDLLLARGPDAKIKKTEVVELARRDLKREITNNEYNKVMTDLCESKGSAWVMKSGDGKP</sequence>
<dbReference type="GO" id="GO:0042797">
    <property type="term" value="P:tRNA transcription by RNA polymerase III"/>
    <property type="evidence" value="ECO:0007669"/>
    <property type="project" value="TreeGrafter"/>
</dbReference>
<keyword evidence="3" id="KW-1185">Reference proteome</keyword>
<organism evidence="2 3">
    <name type="scientific">Turnera subulata</name>
    <dbReference type="NCBI Taxonomy" id="218843"/>
    <lineage>
        <taxon>Eukaryota</taxon>
        <taxon>Viridiplantae</taxon>
        <taxon>Streptophyta</taxon>
        <taxon>Embryophyta</taxon>
        <taxon>Tracheophyta</taxon>
        <taxon>Spermatophyta</taxon>
        <taxon>Magnoliopsida</taxon>
        <taxon>eudicotyledons</taxon>
        <taxon>Gunneridae</taxon>
        <taxon>Pentapetalae</taxon>
        <taxon>rosids</taxon>
        <taxon>fabids</taxon>
        <taxon>Malpighiales</taxon>
        <taxon>Passifloraceae</taxon>
        <taxon>Turnera</taxon>
    </lineage>
</organism>
<feature type="compositionally biased region" description="Basic and acidic residues" evidence="1">
    <location>
        <begin position="84"/>
        <end position="98"/>
    </location>
</feature>
<protein>
    <recommendedName>
        <fullName evidence="4">DNA-directed RNA polymerase III subunit RPC5</fullName>
    </recommendedName>
</protein>
<evidence type="ECO:0000313" key="2">
    <source>
        <dbReference type="EMBL" id="KAJ4840832.1"/>
    </source>
</evidence>
<accession>A0A9Q0G298</accession>
<dbReference type="InterPro" id="IPR006886">
    <property type="entry name" value="RNA_pol_III_Rpc5"/>
</dbReference>
<reference evidence="2" key="2">
    <citation type="journal article" date="2023" name="Plants (Basel)">
        <title>Annotation of the Turnera subulata (Passifloraceae) Draft Genome Reveals the S-Locus Evolved after the Divergence of Turneroideae from Passifloroideae in a Stepwise Manner.</title>
        <authorList>
            <person name="Henning P.M."/>
            <person name="Roalson E.H."/>
            <person name="Mir W."/>
            <person name="McCubbin A.G."/>
            <person name="Shore J.S."/>
        </authorList>
    </citation>
    <scope>NUCLEOTIDE SEQUENCE</scope>
    <source>
        <strain evidence="2">F60SS</strain>
    </source>
</reference>
<dbReference type="Proteomes" id="UP001141552">
    <property type="component" value="Unassembled WGS sequence"/>
</dbReference>
<proteinExistence type="predicted"/>
<dbReference type="Pfam" id="PF04801">
    <property type="entry name" value="RPC5"/>
    <property type="match status" value="1"/>
</dbReference>
<dbReference type="PANTHER" id="PTHR12069">
    <property type="entry name" value="DNA-DIRECTED RNA POLYMERASES III 80 KDA POLYPEPTIDE RNA POLYMERASE III SUBUNIT 5"/>
    <property type="match status" value="1"/>
</dbReference>
<evidence type="ECO:0000256" key="1">
    <source>
        <dbReference type="SAM" id="MobiDB-lite"/>
    </source>
</evidence>
<evidence type="ECO:0008006" key="4">
    <source>
        <dbReference type="Google" id="ProtNLM"/>
    </source>
</evidence>
<dbReference type="AlphaFoldDB" id="A0A9Q0G298"/>
<comment type="caution">
    <text evidence="2">The sequence shown here is derived from an EMBL/GenBank/DDBJ whole genome shotgun (WGS) entry which is preliminary data.</text>
</comment>
<gene>
    <name evidence="2" type="ORF">Tsubulata_033466</name>
</gene>
<dbReference type="GO" id="GO:0005666">
    <property type="term" value="C:RNA polymerase III complex"/>
    <property type="evidence" value="ECO:0007669"/>
    <property type="project" value="TreeGrafter"/>
</dbReference>